<evidence type="ECO:0000313" key="4">
    <source>
        <dbReference type="Proteomes" id="UP001595625"/>
    </source>
</evidence>
<proteinExistence type="predicted"/>
<dbReference type="Proteomes" id="UP001595625">
    <property type="component" value="Unassembled WGS sequence"/>
</dbReference>
<protein>
    <submittedName>
        <fullName evidence="3">Alpha/beta fold hydrolase</fullName>
    </submittedName>
</protein>
<dbReference type="InterPro" id="IPR000073">
    <property type="entry name" value="AB_hydrolase_1"/>
</dbReference>
<evidence type="ECO:0000313" key="3">
    <source>
        <dbReference type="EMBL" id="MFC3210373.1"/>
    </source>
</evidence>
<dbReference type="GO" id="GO:0016787">
    <property type="term" value="F:hydrolase activity"/>
    <property type="evidence" value="ECO:0007669"/>
    <property type="project" value="UniProtKB-KW"/>
</dbReference>
<accession>A0ABV7KLR7</accession>
<dbReference type="Gene3D" id="3.40.50.1820">
    <property type="entry name" value="alpha/beta hydrolase"/>
    <property type="match status" value="1"/>
</dbReference>
<dbReference type="RefSeq" id="WP_117313734.1">
    <property type="nucleotide sequence ID" value="NZ_JBHRUJ010000006.1"/>
</dbReference>
<gene>
    <name evidence="3" type="ORF">ACFOEJ_04690</name>
</gene>
<dbReference type="Pfam" id="PF00561">
    <property type="entry name" value="Abhydrolase_1"/>
    <property type="match status" value="1"/>
</dbReference>
<evidence type="ECO:0000256" key="1">
    <source>
        <dbReference type="ARBA" id="ARBA00022801"/>
    </source>
</evidence>
<reference evidence="4" key="1">
    <citation type="journal article" date="2019" name="Int. J. Syst. Evol. Microbiol.">
        <title>The Global Catalogue of Microorganisms (GCM) 10K type strain sequencing project: providing services to taxonomists for standard genome sequencing and annotation.</title>
        <authorList>
            <consortium name="The Broad Institute Genomics Platform"/>
            <consortium name="The Broad Institute Genome Sequencing Center for Infectious Disease"/>
            <person name="Wu L."/>
            <person name="Ma J."/>
        </authorList>
    </citation>
    <scope>NUCLEOTIDE SEQUENCE [LARGE SCALE GENOMIC DNA]</scope>
    <source>
        <strain evidence="4">CCM 320</strain>
    </source>
</reference>
<dbReference type="SUPFAM" id="SSF53474">
    <property type="entry name" value="alpha/beta-Hydrolases"/>
    <property type="match status" value="1"/>
</dbReference>
<evidence type="ECO:0000259" key="2">
    <source>
        <dbReference type="Pfam" id="PF00561"/>
    </source>
</evidence>
<dbReference type="PANTHER" id="PTHR43798">
    <property type="entry name" value="MONOACYLGLYCEROL LIPASE"/>
    <property type="match status" value="1"/>
</dbReference>
<dbReference type="InterPro" id="IPR050266">
    <property type="entry name" value="AB_hydrolase_sf"/>
</dbReference>
<dbReference type="EMBL" id="JBHRUJ010000006">
    <property type="protein sequence ID" value="MFC3210373.1"/>
    <property type="molecule type" value="Genomic_DNA"/>
</dbReference>
<comment type="caution">
    <text evidence="3">The sequence shown here is derived from an EMBL/GenBank/DDBJ whole genome shotgun (WGS) entry which is preliminary data.</text>
</comment>
<keyword evidence="1 3" id="KW-0378">Hydrolase</keyword>
<dbReference type="InterPro" id="IPR000639">
    <property type="entry name" value="Epox_hydrolase-like"/>
</dbReference>
<name>A0ABV7KLR7_PLAOK</name>
<feature type="domain" description="AB hydrolase-1" evidence="2">
    <location>
        <begin position="24"/>
        <end position="269"/>
    </location>
</feature>
<dbReference type="PRINTS" id="PR00412">
    <property type="entry name" value="EPOXHYDRLASE"/>
</dbReference>
<dbReference type="PANTHER" id="PTHR43798:SF31">
    <property type="entry name" value="AB HYDROLASE SUPERFAMILY PROTEIN YCLE"/>
    <property type="match status" value="1"/>
</dbReference>
<dbReference type="InterPro" id="IPR029058">
    <property type="entry name" value="AB_hydrolase_fold"/>
</dbReference>
<sequence length="284" mass="32698">MQKREINTQSGKVSYIEYGNMAKPAIVCLHGLAGNGFYSFAELADRLRDDFHLIILDLPGHGKTKPLPNEEDYLFSNLAKWLHYVLTHIIQKPYIVMGHSWGADVALHFTRQFPDEVQGLILLDGAFTFPQNQPEMTFDYAYSGWNNYMDGSIYQTEADIFNEYRNFTQDWNDRKEQYVRSIFTKSRDGHYGLIASKHTVLSIINAFFEEPFADAYPYIKVPVILIHAELPTELNKARNKGIVQMKESIEDVSVFSIPDSSHLLQWDHPVQLSSVIQKWIGEKS</sequence>
<organism evidence="3 4">
    <name type="scientific">Planomicrobium okeanokoites</name>
    <name type="common">Planococcus okeanokoites</name>
    <name type="synonym">Flavobacterium okeanokoites</name>
    <dbReference type="NCBI Taxonomy" id="244"/>
    <lineage>
        <taxon>Bacteria</taxon>
        <taxon>Bacillati</taxon>
        <taxon>Bacillota</taxon>
        <taxon>Bacilli</taxon>
        <taxon>Bacillales</taxon>
        <taxon>Caryophanaceae</taxon>
        <taxon>Planomicrobium</taxon>
    </lineage>
</organism>
<keyword evidence="4" id="KW-1185">Reference proteome</keyword>
<dbReference type="PRINTS" id="PR00111">
    <property type="entry name" value="ABHYDROLASE"/>
</dbReference>